<keyword evidence="5 7" id="KW-0732">Signal</keyword>
<comment type="similarity">
    <text evidence="2">Belongs to the neuropeptide B/W family.</text>
</comment>
<feature type="chain" id="PRO_5044877747" evidence="7">
    <location>
        <begin position="25"/>
        <end position="120"/>
    </location>
</feature>
<evidence type="ECO:0000256" key="7">
    <source>
        <dbReference type="SAM" id="SignalP"/>
    </source>
</evidence>
<reference evidence="8 9" key="1">
    <citation type="submission" date="2024-09" db="EMBL/GenBank/DDBJ databases">
        <title>A chromosome-level genome assembly of Gray's grenadier anchovy, Coilia grayii.</title>
        <authorList>
            <person name="Fu Z."/>
        </authorList>
    </citation>
    <scope>NUCLEOTIDE SEQUENCE [LARGE SCALE GENOMIC DNA]</scope>
    <source>
        <strain evidence="8">G4</strain>
        <tissue evidence="8">Muscle</tissue>
    </source>
</reference>
<dbReference type="InterPro" id="IPR013297">
    <property type="entry name" value="Neuropept_BW_pre"/>
</dbReference>
<gene>
    <name evidence="8" type="ORF">ACEWY4_002424</name>
</gene>
<keyword evidence="9" id="KW-1185">Reference proteome</keyword>
<feature type="region of interest" description="Disordered" evidence="6">
    <location>
        <begin position="51"/>
        <end position="75"/>
    </location>
</feature>
<evidence type="ECO:0000256" key="2">
    <source>
        <dbReference type="ARBA" id="ARBA00005292"/>
    </source>
</evidence>
<proteinExistence type="inferred from homology"/>
<comment type="caution">
    <text evidence="8">The sequence shown here is derived from an EMBL/GenBank/DDBJ whole genome shotgun (WGS) entry which is preliminary data.</text>
</comment>
<dbReference type="AlphaFoldDB" id="A0ABD1KNA6"/>
<evidence type="ECO:0000256" key="6">
    <source>
        <dbReference type="SAM" id="MobiDB-lite"/>
    </source>
</evidence>
<feature type="signal peptide" evidence="7">
    <location>
        <begin position="1"/>
        <end position="24"/>
    </location>
</feature>
<evidence type="ECO:0000256" key="5">
    <source>
        <dbReference type="ARBA" id="ARBA00022729"/>
    </source>
</evidence>
<accession>A0ABD1KNA6</accession>
<keyword evidence="4" id="KW-0165">Cleavage on pair of basic residues</keyword>
<keyword evidence="3" id="KW-0964">Secreted</keyword>
<dbReference type="PANTHER" id="PTHR28553:SF1">
    <property type="entry name" value="NEUROPEPTIDE B"/>
    <property type="match status" value="1"/>
</dbReference>
<evidence type="ECO:0000256" key="4">
    <source>
        <dbReference type="ARBA" id="ARBA00022685"/>
    </source>
</evidence>
<dbReference type="PANTHER" id="PTHR28553">
    <property type="entry name" value="NEUROPEPTIDE B"/>
    <property type="match status" value="1"/>
</dbReference>
<dbReference type="Pfam" id="PF15180">
    <property type="entry name" value="NPBW"/>
    <property type="match status" value="1"/>
</dbReference>
<comment type="subcellular location">
    <subcellularLocation>
        <location evidence="1">Secreted</location>
    </subcellularLocation>
</comment>
<dbReference type="GO" id="GO:0005576">
    <property type="term" value="C:extracellular region"/>
    <property type="evidence" value="ECO:0007669"/>
    <property type="project" value="UniProtKB-SubCell"/>
</dbReference>
<evidence type="ECO:0000256" key="3">
    <source>
        <dbReference type="ARBA" id="ARBA00022525"/>
    </source>
</evidence>
<dbReference type="Proteomes" id="UP001591681">
    <property type="component" value="Unassembled WGS sequence"/>
</dbReference>
<feature type="compositionally biased region" description="Acidic residues" evidence="6">
    <location>
        <begin position="59"/>
        <end position="68"/>
    </location>
</feature>
<dbReference type="EMBL" id="JBHFQA010000003">
    <property type="protein sequence ID" value="KAL2100663.1"/>
    <property type="molecule type" value="Genomic_DNA"/>
</dbReference>
<dbReference type="PRINTS" id="PR01888">
    <property type="entry name" value="NROPEPTIDEBW"/>
</dbReference>
<organism evidence="8 9">
    <name type="scientific">Coilia grayii</name>
    <name type="common">Gray's grenadier anchovy</name>
    <dbReference type="NCBI Taxonomy" id="363190"/>
    <lineage>
        <taxon>Eukaryota</taxon>
        <taxon>Metazoa</taxon>
        <taxon>Chordata</taxon>
        <taxon>Craniata</taxon>
        <taxon>Vertebrata</taxon>
        <taxon>Euteleostomi</taxon>
        <taxon>Actinopterygii</taxon>
        <taxon>Neopterygii</taxon>
        <taxon>Teleostei</taxon>
        <taxon>Clupei</taxon>
        <taxon>Clupeiformes</taxon>
        <taxon>Clupeoidei</taxon>
        <taxon>Engraulidae</taxon>
        <taxon>Coilinae</taxon>
        <taxon>Coilia</taxon>
    </lineage>
</organism>
<protein>
    <submittedName>
        <fullName evidence="8">Uncharacterized protein</fullName>
    </submittedName>
</protein>
<evidence type="ECO:0000256" key="1">
    <source>
        <dbReference type="ARBA" id="ARBA00004613"/>
    </source>
</evidence>
<sequence>MHSFRVAVAIWVLCMLVTSNPAEAWYKQATSPSYYSVGRASGLLSGIRRSPYARRAETEPEGDGLGDESSDKNAVPESNFRQSVFLKTLVSVQFNMFFFVIQIKHDRNSVHTFHIPRYVA</sequence>
<evidence type="ECO:0000313" key="9">
    <source>
        <dbReference type="Proteomes" id="UP001591681"/>
    </source>
</evidence>
<evidence type="ECO:0000313" key="8">
    <source>
        <dbReference type="EMBL" id="KAL2100663.1"/>
    </source>
</evidence>
<name>A0ABD1KNA6_9TELE</name>